<keyword evidence="2" id="KW-0813">Transport</keyword>
<name>A0ABY8SP91_9BURK</name>
<protein>
    <submittedName>
        <fullName evidence="7">ABC transporter ATP-binding protein</fullName>
    </submittedName>
</protein>
<dbReference type="SUPFAM" id="SSF52540">
    <property type="entry name" value="P-loop containing nucleoside triphosphate hydrolases"/>
    <property type="match status" value="1"/>
</dbReference>
<comment type="similarity">
    <text evidence="1">Belongs to the ABC transporter superfamily.</text>
</comment>
<dbReference type="InterPro" id="IPR027417">
    <property type="entry name" value="P-loop_NTPase"/>
</dbReference>
<keyword evidence="3" id="KW-0472">Membrane</keyword>
<dbReference type="CDD" id="cd03220">
    <property type="entry name" value="ABC_KpsT_Wzt"/>
    <property type="match status" value="1"/>
</dbReference>
<dbReference type="SMART" id="SM00382">
    <property type="entry name" value="AAA"/>
    <property type="match status" value="1"/>
</dbReference>
<dbReference type="RefSeq" id="WP_283486012.1">
    <property type="nucleotide sequence ID" value="NZ_CP125947.1"/>
</dbReference>
<keyword evidence="8" id="KW-1185">Reference proteome</keyword>
<evidence type="ECO:0000256" key="4">
    <source>
        <dbReference type="ARBA" id="ARBA00022741"/>
    </source>
</evidence>
<keyword evidence="5 7" id="KW-0067">ATP-binding</keyword>
<keyword evidence="3" id="KW-1003">Cell membrane</keyword>
<feature type="domain" description="ABC transporter" evidence="6">
    <location>
        <begin position="7"/>
        <end position="248"/>
    </location>
</feature>
<dbReference type="Proteomes" id="UP001240697">
    <property type="component" value="Chromosome"/>
</dbReference>
<evidence type="ECO:0000313" key="8">
    <source>
        <dbReference type="Proteomes" id="UP001240697"/>
    </source>
</evidence>
<proteinExistence type="inferred from homology"/>
<evidence type="ECO:0000256" key="5">
    <source>
        <dbReference type="ARBA" id="ARBA00022840"/>
    </source>
</evidence>
<dbReference type="InterPro" id="IPR017871">
    <property type="entry name" value="ABC_transporter-like_CS"/>
</dbReference>
<dbReference type="Pfam" id="PF00005">
    <property type="entry name" value="ABC_tran"/>
    <property type="match status" value="1"/>
</dbReference>
<evidence type="ECO:0000256" key="1">
    <source>
        <dbReference type="ARBA" id="ARBA00005417"/>
    </source>
</evidence>
<dbReference type="GO" id="GO:0005524">
    <property type="term" value="F:ATP binding"/>
    <property type="evidence" value="ECO:0007669"/>
    <property type="project" value="UniProtKB-KW"/>
</dbReference>
<dbReference type="CDD" id="cd10147">
    <property type="entry name" value="Wzt_C-like"/>
    <property type="match status" value="1"/>
</dbReference>
<dbReference type="PANTHER" id="PTHR46743">
    <property type="entry name" value="TEICHOIC ACIDS EXPORT ATP-BINDING PROTEIN TAGH"/>
    <property type="match status" value="1"/>
</dbReference>
<sequence length="418" mass="45696">MSSNPILRFAEAGKTYPPQRTPLRQLWSHLRGHGRDSLGGYTALQNLSFEVYPGQSLGIVGLNGAGKSTLLQLAAGTLTPSHGQVHSHGRIAALLELGSGFNPEATGRENIYLYAATMGLSREQVEQRLDSIIEFSGLRNALDMPVKTYSSGMQVRLAFSVATSVDPDILIVDEALSVGDGVFAKRSFDRVMQLREKGTALLLCSHALFHVDLFCERTLWLDQGSICAFGPTTEVVPRYQEFLDSLNQEPAPANQSEVQAEVAQGLLSAARPELVRLVRAEVSLDGTVGKELHGHSRQSHLTVDIHLQVSEQEPHPCAAIVISSESGKIIGSSFCETGVIKAHDEQGHAYARFDLPNIPLNKGRYRVGVYLLCKDMRYVYEWVDPFAYIELKAAGSAQGPWLMPGEWSRQDKDVAVAG</sequence>
<evidence type="ECO:0000259" key="6">
    <source>
        <dbReference type="PROSITE" id="PS50893"/>
    </source>
</evidence>
<dbReference type="InterPro" id="IPR050683">
    <property type="entry name" value="Bact_Polysacc_Export_ATP-bd"/>
</dbReference>
<evidence type="ECO:0000256" key="3">
    <source>
        <dbReference type="ARBA" id="ARBA00022475"/>
    </source>
</evidence>
<gene>
    <name evidence="7" type="ORF">QMY55_20810</name>
</gene>
<evidence type="ECO:0000256" key="2">
    <source>
        <dbReference type="ARBA" id="ARBA00022448"/>
    </source>
</evidence>
<evidence type="ECO:0000313" key="7">
    <source>
        <dbReference type="EMBL" id="WHS64900.1"/>
    </source>
</evidence>
<dbReference type="Gene3D" id="3.40.50.300">
    <property type="entry name" value="P-loop containing nucleotide triphosphate hydrolases"/>
    <property type="match status" value="1"/>
</dbReference>
<dbReference type="InterPro" id="IPR029439">
    <property type="entry name" value="Wzt_C"/>
</dbReference>
<dbReference type="InterPro" id="IPR003439">
    <property type="entry name" value="ABC_transporter-like_ATP-bd"/>
</dbReference>
<organism evidence="7 8">
    <name type="scientific">Comamonas resistens</name>
    <dbReference type="NCBI Taxonomy" id="3046670"/>
    <lineage>
        <taxon>Bacteria</taxon>
        <taxon>Pseudomonadati</taxon>
        <taxon>Pseudomonadota</taxon>
        <taxon>Betaproteobacteria</taxon>
        <taxon>Burkholderiales</taxon>
        <taxon>Comamonadaceae</taxon>
        <taxon>Comamonas</taxon>
    </lineage>
</organism>
<reference evidence="7 8" key="1">
    <citation type="submission" date="2023-05" db="EMBL/GenBank/DDBJ databases">
        <authorList>
            <person name="Yin Y."/>
            <person name="Lu Z."/>
        </authorList>
    </citation>
    <scope>NUCLEOTIDE SEQUENCE [LARGE SCALE GENOMIC DNA]</scope>
    <source>
        <strain evidence="7 8">ZM22</strain>
    </source>
</reference>
<dbReference type="InterPro" id="IPR003593">
    <property type="entry name" value="AAA+_ATPase"/>
</dbReference>
<dbReference type="InterPro" id="IPR015860">
    <property type="entry name" value="ABC_transpr_TagH-like"/>
</dbReference>
<dbReference type="PANTHER" id="PTHR46743:SF2">
    <property type="entry name" value="TEICHOIC ACIDS EXPORT ATP-BINDING PROTEIN TAGH"/>
    <property type="match status" value="1"/>
</dbReference>
<dbReference type="EMBL" id="CP125947">
    <property type="protein sequence ID" value="WHS64900.1"/>
    <property type="molecule type" value="Genomic_DNA"/>
</dbReference>
<keyword evidence="4" id="KW-0547">Nucleotide-binding</keyword>
<accession>A0ABY8SP91</accession>
<dbReference type="PROSITE" id="PS50893">
    <property type="entry name" value="ABC_TRANSPORTER_2"/>
    <property type="match status" value="1"/>
</dbReference>
<dbReference type="PROSITE" id="PS00211">
    <property type="entry name" value="ABC_TRANSPORTER_1"/>
    <property type="match status" value="1"/>
</dbReference>